<proteinExistence type="predicted"/>
<dbReference type="Proteomes" id="UP000400981">
    <property type="component" value="Unassembled WGS sequence"/>
</dbReference>
<dbReference type="AlphaFoldDB" id="A0A5E4YPC4"/>
<accession>A0A5E4YPC4</accession>
<dbReference type="EMBL" id="CABPSH010000026">
    <property type="protein sequence ID" value="VVE50347.1"/>
    <property type="molecule type" value="Genomic_DNA"/>
</dbReference>
<reference evidence="1 2" key="1">
    <citation type="submission" date="2019-08" db="EMBL/GenBank/DDBJ databases">
        <authorList>
            <person name="Peeters C."/>
        </authorList>
    </citation>
    <scope>NUCLEOTIDE SEQUENCE [LARGE SCALE GENOMIC DNA]</scope>
    <source>
        <strain evidence="1 2">LMG 31012</strain>
    </source>
</reference>
<protein>
    <submittedName>
        <fullName evidence="1">Uncharacterized protein</fullName>
    </submittedName>
</protein>
<name>A0A5E4YPC4_9BURK</name>
<sequence length="303" mass="32890">MTGAGFLSEYDLPGRAAISTELASHQRHIGRIIGNTDALVREVELALGAHQHGKLAASLDRLVDVQRAAHDTHLMLGAFECAKGADFTGFNTGQLGRAVNRIGCPAGEAADFEGGAFDDLRLRVTDAHGRLIRKGFQVCIPPRHQLVGVRVSAIGIDIEQIGGSQSSRILRIPDSRQRGELMVEHCQILLRFRGSVLGSGDGGCVRALVDQRIQRESLTARGEFAFAFDISHSGGQLCQRGFVCFIQCGQGAIQTSTAIQIRLGLFNMRHYRLKGREFLCVGSVRFHRISEGGGNIGNFLIIF</sequence>
<organism evidence="1 2">
    <name type="scientific">Pandoraea eparura</name>
    <dbReference type="NCBI Taxonomy" id="2508291"/>
    <lineage>
        <taxon>Bacteria</taxon>
        <taxon>Pseudomonadati</taxon>
        <taxon>Pseudomonadota</taxon>
        <taxon>Betaproteobacteria</taxon>
        <taxon>Burkholderiales</taxon>
        <taxon>Burkholderiaceae</taxon>
        <taxon>Pandoraea</taxon>
    </lineage>
</organism>
<gene>
    <name evidence="1" type="ORF">PEP31012_04671</name>
</gene>
<evidence type="ECO:0000313" key="1">
    <source>
        <dbReference type="EMBL" id="VVE50347.1"/>
    </source>
</evidence>
<keyword evidence="2" id="KW-1185">Reference proteome</keyword>
<evidence type="ECO:0000313" key="2">
    <source>
        <dbReference type="Proteomes" id="UP000400981"/>
    </source>
</evidence>